<feature type="domain" description="Allophanate hydrolase C-terminal" evidence="2">
    <location>
        <begin position="472"/>
        <end position="594"/>
    </location>
</feature>
<feature type="domain" description="Amidase" evidence="1">
    <location>
        <begin position="62"/>
        <end position="432"/>
    </location>
</feature>
<reference evidence="3 4" key="1">
    <citation type="submission" date="2018-10" db="EMBL/GenBank/DDBJ databases">
        <authorList>
            <person name="Perry B.J."/>
            <person name="Sullivan J.T."/>
            <person name="Murphy R.J.T."/>
            <person name="Ramsay J.P."/>
            <person name="Ronson C.W."/>
        </authorList>
    </citation>
    <scope>NUCLEOTIDE SEQUENCE [LARGE SCALE GENOMIC DNA]</scope>
    <source>
        <strain evidence="3 4">R88b</strain>
    </source>
</reference>
<dbReference type="Pfam" id="PF01425">
    <property type="entry name" value="Amidase"/>
    <property type="match status" value="1"/>
</dbReference>
<dbReference type="SUPFAM" id="SSF75304">
    <property type="entry name" value="Amidase signature (AS) enzymes"/>
    <property type="match status" value="1"/>
</dbReference>
<name>A0A6M7WGF6_RHILI</name>
<organism evidence="3 4">
    <name type="scientific">Mesorhizobium loti R88b</name>
    <dbReference type="NCBI Taxonomy" id="935548"/>
    <lineage>
        <taxon>Bacteria</taxon>
        <taxon>Pseudomonadati</taxon>
        <taxon>Pseudomonadota</taxon>
        <taxon>Alphaproteobacteria</taxon>
        <taxon>Hyphomicrobiales</taxon>
        <taxon>Phyllobacteriaceae</taxon>
        <taxon>Mesorhizobium</taxon>
    </lineage>
</organism>
<dbReference type="AlphaFoldDB" id="A0A6M7WGF6"/>
<dbReference type="EC" id="3.5.1.54" evidence="3"/>
<dbReference type="PANTHER" id="PTHR11895:SF169">
    <property type="entry name" value="GLUTAMYL-TRNA(GLN) AMIDOTRANSFERASE"/>
    <property type="match status" value="1"/>
</dbReference>
<dbReference type="InterPro" id="IPR023631">
    <property type="entry name" value="Amidase_dom"/>
</dbReference>
<dbReference type="Gene3D" id="1.20.58.1700">
    <property type="match status" value="1"/>
</dbReference>
<dbReference type="InterPro" id="IPR000120">
    <property type="entry name" value="Amidase"/>
</dbReference>
<evidence type="ECO:0000259" key="1">
    <source>
        <dbReference type="Pfam" id="PF01425"/>
    </source>
</evidence>
<proteinExistence type="predicted"/>
<protein>
    <submittedName>
        <fullName evidence="3">Allophanate hydrolase</fullName>
        <ecNumber evidence="3">3.5.1.54</ecNumber>
    </submittedName>
</protein>
<gene>
    <name evidence="3" type="primary">atzF</name>
    <name evidence="3" type="ORF">EB235_06290</name>
</gene>
<dbReference type="Gene3D" id="3.10.490.10">
    <property type="entry name" value="Gamma-glutamyl cyclotransferase-like"/>
    <property type="match status" value="1"/>
</dbReference>
<evidence type="ECO:0000259" key="2">
    <source>
        <dbReference type="Pfam" id="PF21986"/>
    </source>
</evidence>
<dbReference type="InterPro" id="IPR053844">
    <property type="entry name" value="AH_C"/>
</dbReference>
<dbReference type="Pfam" id="PF21986">
    <property type="entry name" value="AH_C"/>
    <property type="match status" value="1"/>
</dbReference>
<dbReference type="Gene3D" id="3.90.1300.10">
    <property type="entry name" value="Amidase signature (AS) domain"/>
    <property type="match status" value="1"/>
</dbReference>
<evidence type="ECO:0000313" key="4">
    <source>
        <dbReference type="Proteomes" id="UP000503017"/>
    </source>
</evidence>
<sequence length="610" mass="62949">MSEIRFDIGSLHAAYASGVTVAAMIDAVHERIAAAADPGIFIHLPGRADMLAQAQTLGPFDPVGKPLWGVPFAVKDNIDVAGMPTTAACAEYAYTPDADATVVARLKSAGALVVGKTNLDQFATGLVGVRTPYPIPRNAVDANLVPGGSSSGSAVATARGIVSFALGTDTAGSGRIPAGLNNIVGLKPTVGALSAAGVVPACRTLDCISVFALTVDDAYAVFGVAAAKDTADAYSRAVKVPALAARPPVLSVGVPAKAALKFFGDASMQAGFEAALVMLEKLGCRLVEIPFGDFYATANLLYEGAWVAERYAAIRDFMDANEAAMHPVTRKIIGGARNLSAADAFKGLYALQAYKAKLAPVIASVDLFCVPTAPTHYALDAVLADPITTNSRLGTYTNFVNLLDMCGIAVPTGKRDDGLPMSVTLLAMAGKDWLTAALARDIHAACGLSLGATGWAQSGSPPLAECTPDAMIDLVVVGAHLSGMPLNGQLRELGARFSRSAKTTAAYRLYALAGQTVPKPGLVRVAGNGTQIDVEVWRLDPDAFGRFVAAIPAPLGIGTIELDDGTSAKGFLAETAGLLAATDISVHGGWRSFIANSREPERRLESVPSG</sequence>
<dbReference type="EMBL" id="CP033367">
    <property type="protein sequence ID" value="QKD01157.1"/>
    <property type="molecule type" value="Genomic_DNA"/>
</dbReference>
<dbReference type="InterPro" id="IPR036928">
    <property type="entry name" value="AS_sf"/>
</dbReference>
<dbReference type="Proteomes" id="UP000503017">
    <property type="component" value="Chromosome"/>
</dbReference>
<accession>A0A6M7WGF6</accession>
<evidence type="ECO:0000313" key="3">
    <source>
        <dbReference type="EMBL" id="QKD01157.1"/>
    </source>
</evidence>
<dbReference type="InterPro" id="IPR014085">
    <property type="entry name" value="Allophanate_hydrolase"/>
</dbReference>
<dbReference type="GO" id="GO:0004039">
    <property type="term" value="F:allophanate hydrolase activity"/>
    <property type="evidence" value="ECO:0007669"/>
    <property type="project" value="UniProtKB-EC"/>
</dbReference>
<dbReference type="NCBIfam" id="NF006043">
    <property type="entry name" value="PRK08186.1"/>
    <property type="match status" value="1"/>
</dbReference>
<keyword evidence="3" id="KW-0378">Hydrolase</keyword>
<dbReference type="RefSeq" id="WP_027031826.1">
    <property type="nucleotide sequence ID" value="NZ_CP033367.1"/>
</dbReference>
<dbReference type="NCBIfam" id="TIGR02713">
    <property type="entry name" value="allophanate_hyd"/>
    <property type="match status" value="1"/>
</dbReference>
<dbReference type="PANTHER" id="PTHR11895">
    <property type="entry name" value="TRANSAMIDASE"/>
    <property type="match status" value="1"/>
</dbReference>